<gene>
    <name evidence="1" type="ORF">HMPREF9555_02162</name>
</gene>
<dbReference type="HOGENOM" id="CLU_3047900_0_0_9"/>
<name>E7N567_9FIRM</name>
<comment type="caution">
    <text evidence="1">The sequence shown here is derived from an EMBL/GenBank/DDBJ whole genome shotgun (WGS) entry which is preliminary data.</text>
</comment>
<keyword evidence="2" id="KW-1185">Reference proteome</keyword>
<evidence type="ECO:0000313" key="2">
    <source>
        <dbReference type="Proteomes" id="UP000004633"/>
    </source>
</evidence>
<proteinExistence type="predicted"/>
<dbReference type="AlphaFoldDB" id="E7N567"/>
<sequence>MYRRFLSHGEGAYSRSRSFYPHRGRRAPTFSFRTDVAAPQYCPAVRRSIFYHRA</sequence>
<organism evidence="1 2">
    <name type="scientific">Selenomonas artemidis F0399</name>
    <dbReference type="NCBI Taxonomy" id="749551"/>
    <lineage>
        <taxon>Bacteria</taxon>
        <taxon>Bacillati</taxon>
        <taxon>Bacillota</taxon>
        <taxon>Negativicutes</taxon>
        <taxon>Selenomonadales</taxon>
        <taxon>Selenomonadaceae</taxon>
        <taxon>Selenomonas</taxon>
    </lineage>
</organism>
<accession>E7N567</accession>
<dbReference type="Proteomes" id="UP000004633">
    <property type="component" value="Unassembled WGS sequence"/>
</dbReference>
<reference evidence="1 2" key="1">
    <citation type="submission" date="2010-08" db="EMBL/GenBank/DDBJ databases">
        <authorList>
            <person name="Weinstock G."/>
            <person name="Sodergren E."/>
            <person name="Clifton S."/>
            <person name="Fulton L."/>
            <person name="Fulton B."/>
            <person name="Courtney L."/>
            <person name="Fronick C."/>
            <person name="Harrison M."/>
            <person name="Strong C."/>
            <person name="Farmer C."/>
            <person name="Delahaunty K."/>
            <person name="Markovic C."/>
            <person name="Hall O."/>
            <person name="Minx P."/>
            <person name="Tomlinson C."/>
            <person name="Mitreva M."/>
            <person name="Hou S."/>
            <person name="Chen J."/>
            <person name="Wollam A."/>
            <person name="Pepin K.H."/>
            <person name="Johnson M."/>
            <person name="Bhonagiri V."/>
            <person name="Zhang X."/>
            <person name="Suruliraj S."/>
            <person name="Warren W."/>
            <person name="Chinwalla A."/>
            <person name="Mardis E.R."/>
            <person name="Wilson R.K."/>
        </authorList>
    </citation>
    <scope>NUCLEOTIDE SEQUENCE [LARGE SCALE GENOMIC DNA]</scope>
    <source>
        <strain evidence="1 2">F0399</strain>
    </source>
</reference>
<dbReference type="EMBL" id="AECV01000061">
    <property type="protein sequence ID" value="EFW28720.1"/>
    <property type="molecule type" value="Genomic_DNA"/>
</dbReference>
<evidence type="ECO:0000313" key="1">
    <source>
        <dbReference type="EMBL" id="EFW28720.1"/>
    </source>
</evidence>
<protein>
    <submittedName>
        <fullName evidence="1">Uncharacterized protein</fullName>
    </submittedName>
</protein>